<evidence type="ECO:0000313" key="3">
    <source>
        <dbReference type="Proteomes" id="UP001500866"/>
    </source>
</evidence>
<feature type="transmembrane region" description="Helical" evidence="1">
    <location>
        <begin position="18"/>
        <end position="39"/>
    </location>
</feature>
<reference evidence="2 3" key="1">
    <citation type="journal article" date="2019" name="Int. J. Syst. Evol. Microbiol.">
        <title>The Global Catalogue of Microorganisms (GCM) 10K type strain sequencing project: providing services to taxonomists for standard genome sequencing and annotation.</title>
        <authorList>
            <consortium name="The Broad Institute Genomics Platform"/>
            <consortium name="The Broad Institute Genome Sequencing Center for Infectious Disease"/>
            <person name="Wu L."/>
            <person name="Ma J."/>
        </authorList>
    </citation>
    <scope>NUCLEOTIDE SEQUENCE [LARGE SCALE GENOMIC DNA]</scope>
    <source>
        <strain evidence="2 3">JCM 15395</strain>
    </source>
</reference>
<name>A0ABN1G008_9BACI</name>
<sequence>MDETANNGNKKQGLSKKVIAILVVALVIIGGSVAAYALMTGSAKAQYFLAEKNTIEFIGEQLEERYQPEFDWAKQASENPTETAIELSAEYNGPPAMGMPVNPQILNNATIDLTTQLDQQESELSTDVQVNFGGLAINDISVYMNADDLMLQLPFLQKTIKITDKGLSELLKESGPTINGELDFNTFFKSMNGALSEEDRKYIKEEYLTFIYEQLPKDAFQSAEETVKVQDKSIDAKKITMQLSEKQVKNMITSVLEKMKKDDKLKGMIKDQIKMQQFGTLSAGTMANPVQNAMENFDKSLEEAIKGVKVFQIPDGLTSEIWVSEDLIVKRNVEISMAPKDAEPAALNLNGTQLLTDKSQKVDYTATVTDPAIGEESTLNITANLSNKDNKVDDSISLSGGNTKITYNGSSTLEEGTREFERTLSIEGAGTFIWSGEATYNNDKMSSENNLTMESPDLQQDMISLQIDKEAKTIKKVDQPDNSNVKDISEMSTVEIQRYIQQEVRPHFQKWIMEIMGAPVPGETQGF</sequence>
<dbReference type="EMBL" id="BAAADS010000012">
    <property type="protein sequence ID" value="GAA0601140.1"/>
    <property type="molecule type" value="Genomic_DNA"/>
</dbReference>
<evidence type="ECO:0000313" key="2">
    <source>
        <dbReference type="EMBL" id="GAA0601140.1"/>
    </source>
</evidence>
<keyword evidence="1" id="KW-0812">Transmembrane</keyword>
<dbReference type="RefSeq" id="WP_343812126.1">
    <property type="nucleotide sequence ID" value="NZ_BAAADS010000012.1"/>
</dbReference>
<dbReference type="Proteomes" id="UP001500866">
    <property type="component" value="Unassembled WGS sequence"/>
</dbReference>
<evidence type="ECO:0000256" key="1">
    <source>
        <dbReference type="SAM" id="Phobius"/>
    </source>
</evidence>
<proteinExistence type="predicted"/>
<keyword evidence="1" id="KW-0472">Membrane</keyword>
<organism evidence="2 3">
    <name type="scientific">Virgibacillus siamensis</name>
    <dbReference type="NCBI Taxonomy" id="480071"/>
    <lineage>
        <taxon>Bacteria</taxon>
        <taxon>Bacillati</taxon>
        <taxon>Bacillota</taxon>
        <taxon>Bacilli</taxon>
        <taxon>Bacillales</taxon>
        <taxon>Bacillaceae</taxon>
        <taxon>Virgibacillus</taxon>
    </lineage>
</organism>
<gene>
    <name evidence="2" type="ORF">GCM10009001_17170</name>
</gene>
<protein>
    <recommendedName>
        <fullName evidence="4">DUF945 family protein</fullName>
    </recommendedName>
</protein>
<comment type="caution">
    <text evidence="2">The sequence shown here is derived from an EMBL/GenBank/DDBJ whole genome shotgun (WGS) entry which is preliminary data.</text>
</comment>
<keyword evidence="1" id="KW-1133">Transmembrane helix</keyword>
<accession>A0ABN1G008</accession>
<evidence type="ECO:0008006" key="4">
    <source>
        <dbReference type="Google" id="ProtNLM"/>
    </source>
</evidence>
<keyword evidence="3" id="KW-1185">Reference proteome</keyword>